<keyword evidence="3" id="KW-0560">Oxidoreductase</keyword>
<feature type="domain" description="FAD-binding PCMH-type" evidence="6">
    <location>
        <begin position="170"/>
        <end position="340"/>
    </location>
</feature>
<dbReference type="GO" id="GO:0019853">
    <property type="term" value="P:L-ascorbic acid biosynthetic process"/>
    <property type="evidence" value="ECO:0007669"/>
    <property type="project" value="UniProtKB-UniPathway"/>
</dbReference>
<dbReference type="PROSITE" id="PS51387">
    <property type="entry name" value="FAD_PCMH"/>
    <property type="match status" value="1"/>
</dbReference>
<keyword evidence="8" id="KW-1185">Reference proteome</keyword>
<gene>
    <name evidence="7" type="ORF">MICPUCDRAFT_57072</name>
</gene>
<dbReference type="STRING" id="564608.C1MPX1"/>
<dbReference type="Gene3D" id="3.30.70.2520">
    <property type="match status" value="1"/>
</dbReference>
<evidence type="ECO:0000256" key="2">
    <source>
        <dbReference type="ARBA" id="ARBA00005147"/>
    </source>
</evidence>
<dbReference type="Gene3D" id="3.30.465.10">
    <property type="match status" value="1"/>
</dbReference>
<protein>
    <submittedName>
        <fullName evidence="7">Predicted protein</fullName>
    </submittedName>
</protein>
<feature type="region of interest" description="Disordered" evidence="5">
    <location>
        <begin position="838"/>
        <end position="870"/>
    </location>
</feature>
<dbReference type="KEGG" id="mpp:MICPUCDRAFT_57072"/>
<dbReference type="PANTHER" id="PTHR43762:SF1">
    <property type="entry name" value="D-ARABINONO-1,4-LACTONE OXIDASE"/>
    <property type="match status" value="1"/>
</dbReference>
<evidence type="ECO:0000259" key="6">
    <source>
        <dbReference type="PROSITE" id="PS51387"/>
    </source>
</evidence>
<dbReference type="RefSeq" id="XP_003057660.1">
    <property type="nucleotide sequence ID" value="XM_003057614.1"/>
</dbReference>
<dbReference type="UniPathway" id="UPA00132"/>
<sequence length="870" mass="95852">MRRSALEVLARAGASAAAAASAPPPAPSALLALVDRAGSVRRWAATTSSSSPLVVARGVSRSPPSLASSTRRASSRARAGGVYGPYAIKQPKRTESLRVPARDPLAGAPGEDPLAATRAERVVGFSSWTMTYLAIAALFVVPEAFSCFLEYQYQPKHEVGSLIENWSATKAVSVAKFVQPETLQELQRAVDWFHGNFRKLRPVGASLSPNGAAFSPEGMVSLTLMDKVLSVDKEKMRVTVQAGCTVRDLVEALRPHGLTLKNYASIREQQIGGFTQVGAHGTGATVPPIDETVVGMKLVTPGKGTLDLTIEDTPGILKMARCGIGSLGVAAEVTLECVPAERLLEETFTATRAEIEKNHATWLKRFKHVRYMWIPHTDVVVVVGSNPIPAEAPTPEPTTAFPEAKKVEPMARLLKRLNPDVDVTGMGFGELRDELLKIDPLDLKHVKRVNAAEGEFWKRNAGTRCDWSDQILGFDCGGQQHVYEIAFRTGDSVETNDGRDLAYMKDLLEMIEREGIPAPAPIEQRWSAGSSSPMSPVSNDGKDDAGPGLHSWIGIIMYLPTSVKETRDEITAAFKAYAKREEELLGEKYAIRTHWAKIESPGWYRGKTLEGADGLLKYDEGEHKARARAPEVARRELEVREEKELEANGKKLPDAVLEARKADHEKRLERLGREAGAAYREEQGKILEEVVRMRRTLARRYPVDSFNALRQALDPRGILANAMIENFFAPIDAYASQSTSHKKTLDDGFVVDAAPPEFILAIGRTLKRIERFWKPGSVWSFGGLLYDFETEPRATKTSEKEKKVLEAIDDFVVGRDAFPLREVVGVRGALRRVDARAVVNSDAEEEKRRRTETETETETKTKTKEEVEVE</sequence>
<dbReference type="GO" id="GO:0016020">
    <property type="term" value="C:membrane"/>
    <property type="evidence" value="ECO:0007669"/>
    <property type="project" value="InterPro"/>
</dbReference>
<dbReference type="InterPro" id="IPR007173">
    <property type="entry name" value="ALO_C"/>
</dbReference>
<dbReference type="eggNOG" id="KOG4730">
    <property type="taxonomic scope" value="Eukaryota"/>
</dbReference>
<dbReference type="InterPro" id="IPR016167">
    <property type="entry name" value="FAD-bd_PCMH_sub1"/>
</dbReference>
<dbReference type="InterPro" id="IPR036318">
    <property type="entry name" value="FAD-bd_PCMH-like_sf"/>
</dbReference>
<dbReference type="AlphaFoldDB" id="C1MPX1"/>
<dbReference type="OrthoDB" id="610608at2759"/>
<dbReference type="Proteomes" id="UP000001876">
    <property type="component" value="Unassembled WGS sequence"/>
</dbReference>
<evidence type="ECO:0000256" key="5">
    <source>
        <dbReference type="SAM" id="MobiDB-lite"/>
    </source>
</evidence>
<feature type="compositionally biased region" description="Basic and acidic residues" evidence="5">
    <location>
        <begin position="845"/>
        <end position="870"/>
    </location>
</feature>
<name>C1MPX1_MICPC</name>
<accession>C1MPX1</accession>
<dbReference type="PANTHER" id="PTHR43762">
    <property type="entry name" value="L-GULONOLACTONE OXIDASE"/>
    <property type="match status" value="1"/>
</dbReference>
<dbReference type="GO" id="GO:0071949">
    <property type="term" value="F:FAD binding"/>
    <property type="evidence" value="ECO:0007669"/>
    <property type="project" value="InterPro"/>
</dbReference>
<evidence type="ECO:0000256" key="1">
    <source>
        <dbReference type="ARBA" id="ARBA00001974"/>
    </source>
</evidence>
<reference evidence="7 8" key="1">
    <citation type="journal article" date="2009" name="Science">
        <title>Green evolution and dynamic adaptations revealed by genomes of the marine picoeukaryotes Micromonas.</title>
        <authorList>
            <person name="Worden A.Z."/>
            <person name="Lee J.H."/>
            <person name="Mock T."/>
            <person name="Rouze P."/>
            <person name="Simmons M.P."/>
            <person name="Aerts A.L."/>
            <person name="Allen A.E."/>
            <person name="Cuvelier M.L."/>
            <person name="Derelle E."/>
            <person name="Everett M.V."/>
            <person name="Foulon E."/>
            <person name="Grimwood J."/>
            <person name="Gundlach H."/>
            <person name="Henrissat B."/>
            <person name="Napoli C."/>
            <person name="McDonald S.M."/>
            <person name="Parker M.S."/>
            <person name="Rombauts S."/>
            <person name="Salamov A."/>
            <person name="Von Dassow P."/>
            <person name="Badger J.H."/>
            <person name="Coutinho P.M."/>
            <person name="Demir E."/>
            <person name="Dubchak I."/>
            <person name="Gentemann C."/>
            <person name="Eikrem W."/>
            <person name="Gready J.E."/>
            <person name="John U."/>
            <person name="Lanier W."/>
            <person name="Lindquist E.A."/>
            <person name="Lucas S."/>
            <person name="Mayer K.F."/>
            <person name="Moreau H."/>
            <person name="Not F."/>
            <person name="Otillar R."/>
            <person name="Panaud O."/>
            <person name="Pangilinan J."/>
            <person name="Paulsen I."/>
            <person name="Piegu B."/>
            <person name="Poliakov A."/>
            <person name="Robbens S."/>
            <person name="Schmutz J."/>
            <person name="Toulza E."/>
            <person name="Wyss T."/>
            <person name="Zelensky A."/>
            <person name="Zhou K."/>
            <person name="Armbrust E.V."/>
            <person name="Bhattacharya D."/>
            <person name="Goodenough U.W."/>
            <person name="Van de Peer Y."/>
            <person name="Grigoriev I.V."/>
        </authorList>
    </citation>
    <scope>NUCLEOTIDE SEQUENCE [LARGE SCALE GENOMIC DNA]</scope>
    <source>
        <strain evidence="7 8">CCMP1545</strain>
    </source>
</reference>
<dbReference type="GO" id="GO:0003885">
    <property type="term" value="F:D-arabinono-1,4-lactone oxidase activity"/>
    <property type="evidence" value="ECO:0007669"/>
    <property type="project" value="InterPro"/>
</dbReference>
<dbReference type="Pfam" id="PF01565">
    <property type="entry name" value="FAD_binding_4"/>
    <property type="match status" value="1"/>
</dbReference>
<dbReference type="NCBIfam" id="TIGR01676">
    <property type="entry name" value="GLDHase"/>
    <property type="match status" value="1"/>
</dbReference>
<dbReference type="InterPro" id="IPR016169">
    <property type="entry name" value="FAD-bd_PCMH_sub2"/>
</dbReference>
<feature type="coiled-coil region" evidence="4">
    <location>
        <begin position="654"/>
        <end position="681"/>
    </location>
</feature>
<dbReference type="InterPro" id="IPR006094">
    <property type="entry name" value="Oxid_FAD_bind_N"/>
</dbReference>
<dbReference type="GeneID" id="9683074"/>
<comment type="pathway">
    <text evidence="2">Cofactor biosynthesis; L-ascorbate biosynthesis.</text>
</comment>
<feature type="compositionally biased region" description="Low complexity" evidence="5">
    <location>
        <begin position="527"/>
        <end position="538"/>
    </location>
</feature>
<dbReference type="EMBL" id="GG663738">
    <property type="protein sequence ID" value="EEH57611.1"/>
    <property type="molecule type" value="Genomic_DNA"/>
</dbReference>
<evidence type="ECO:0000313" key="7">
    <source>
        <dbReference type="EMBL" id="EEH57611.1"/>
    </source>
</evidence>
<feature type="region of interest" description="Disordered" evidence="5">
    <location>
        <begin position="520"/>
        <end position="543"/>
    </location>
</feature>
<organism evidence="8">
    <name type="scientific">Micromonas pusilla (strain CCMP1545)</name>
    <name type="common">Picoplanktonic green alga</name>
    <dbReference type="NCBI Taxonomy" id="564608"/>
    <lineage>
        <taxon>Eukaryota</taxon>
        <taxon>Viridiplantae</taxon>
        <taxon>Chlorophyta</taxon>
        <taxon>Mamiellophyceae</taxon>
        <taxon>Mamiellales</taxon>
        <taxon>Mamiellaceae</taxon>
        <taxon>Micromonas</taxon>
    </lineage>
</organism>
<dbReference type="InterPro" id="IPR010029">
    <property type="entry name" value="GL_DH"/>
</dbReference>
<dbReference type="SUPFAM" id="SSF56176">
    <property type="entry name" value="FAD-binding/transporter-associated domain-like"/>
    <property type="match status" value="1"/>
</dbReference>
<dbReference type="Gene3D" id="3.30.43.10">
    <property type="entry name" value="Uridine Diphospho-n-acetylenolpyruvylglucosamine Reductase, domain 2"/>
    <property type="match status" value="1"/>
</dbReference>
<evidence type="ECO:0000313" key="8">
    <source>
        <dbReference type="Proteomes" id="UP000001876"/>
    </source>
</evidence>
<comment type="cofactor">
    <cofactor evidence="1">
        <name>FAD</name>
        <dbReference type="ChEBI" id="CHEBI:57692"/>
    </cofactor>
</comment>
<proteinExistence type="predicted"/>
<dbReference type="Pfam" id="PF04030">
    <property type="entry name" value="ALO"/>
    <property type="match status" value="1"/>
</dbReference>
<evidence type="ECO:0000256" key="4">
    <source>
        <dbReference type="SAM" id="Coils"/>
    </source>
</evidence>
<keyword evidence="4" id="KW-0175">Coiled coil</keyword>
<dbReference type="GO" id="GO:0016633">
    <property type="term" value="F:galactonolactone dehydrogenase activity"/>
    <property type="evidence" value="ECO:0007669"/>
    <property type="project" value="InterPro"/>
</dbReference>
<evidence type="ECO:0000256" key="3">
    <source>
        <dbReference type="ARBA" id="ARBA00023002"/>
    </source>
</evidence>
<feature type="region of interest" description="Disordered" evidence="5">
    <location>
        <begin position="59"/>
        <end position="78"/>
    </location>
</feature>
<feature type="compositionally biased region" description="Low complexity" evidence="5">
    <location>
        <begin position="60"/>
        <end position="78"/>
    </location>
</feature>
<dbReference type="InterPro" id="IPR010031">
    <property type="entry name" value="FAD_lactone_oxidase-like"/>
</dbReference>
<dbReference type="InterPro" id="IPR016166">
    <property type="entry name" value="FAD-bd_PCMH"/>
</dbReference>